<reference evidence="3" key="2">
    <citation type="submission" date="2015-01" db="EMBL/GenBank/DDBJ databases">
        <title>Evolutionary Origins and Diversification of the Mycorrhizal Mutualists.</title>
        <authorList>
            <consortium name="DOE Joint Genome Institute"/>
            <consortium name="Mycorrhizal Genomics Consortium"/>
            <person name="Kohler A."/>
            <person name="Kuo A."/>
            <person name="Nagy L.G."/>
            <person name="Floudas D."/>
            <person name="Copeland A."/>
            <person name="Barry K.W."/>
            <person name="Cichocki N."/>
            <person name="Veneault-Fourrey C."/>
            <person name="LaButti K."/>
            <person name="Lindquist E.A."/>
            <person name="Lipzen A."/>
            <person name="Lundell T."/>
            <person name="Morin E."/>
            <person name="Murat C."/>
            <person name="Riley R."/>
            <person name="Ohm R."/>
            <person name="Sun H."/>
            <person name="Tunlid A."/>
            <person name="Henrissat B."/>
            <person name="Grigoriev I.V."/>
            <person name="Hibbett D.S."/>
            <person name="Martin F."/>
        </authorList>
    </citation>
    <scope>NUCLEOTIDE SEQUENCE [LARGE SCALE GENOMIC DNA]</scope>
    <source>
        <strain evidence="3">h7</strain>
    </source>
</reference>
<dbReference type="SUPFAM" id="SSF81383">
    <property type="entry name" value="F-box domain"/>
    <property type="match status" value="1"/>
</dbReference>
<feature type="domain" description="F-box" evidence="1">
    <location>
        <begin position="15"/>
        <end position="74"/>
    </location>
</feature>
<sequence length="455" mass="51498">MALNSSKALLSINQRLPPEILSEIFILCPTAPMRITDAFLVERDISIPSHLHLTLVCKSWHSIVESTPELWTSLKIYIPYRNIPQRIKDIQRWISRSGQLPLSITIHRHSSPPGEFSDSLMGDLVNLVKIHSHRWESLETTLAPELLRHFRDSIGSTSILKTLLIFPPCRIMGSRREPFSIGSFPSPTCVSLNTGYIWPLGIYWDNVTRFTARYMGIGQTLEILRLSPQLQEFILFSLLRENGANRLPSSPILHARLETLSIGYLPSGVLPYQLIDNMTLPSLKHLNITAFHLQNHSIIDFLDRSECLLETCSIHDVDVSEDAIIDLLFAMPHLETLTLDSKDITDTFLNILAETAPVSSHLHGYPDGSFLPKLHSLKCIHWPLFSWSCLSVAFGFNESGRSKSLSSDRRPLRSFTVVQDVDDPYSPEANDVAELQRLREEGCIVDFVFGRVDLL</sequence>
<organism evidence="2 3">
    <name type="scientific">Hebeloma cylindrosporum</name>
    <dbReference type="NCBI Taxonomy" id="76867"/>
    <lineage>
        <taxon>Eukaryota</taxon>
        <taxon>Fungi</taxon>
        <taxon>Dikarya</taxon>
        <taxon>Basidiomycota</taxon>
        <taxon>Agaricomycotina</taxon>
        <taxon>Agaricomycetes</taxon>
        <taxon>Agaricomycetidae</taxon>
        <taxon>Agaricales</taxon>
        <taxon>Agaricineae</taxon>
        <taxon>Hymenogastraceae</taxon>
        <taxon>Hebeloma</taxon>
    </lineage>
</organism>
<dbReference type="Pfam" id="PF12937">
    <property type="entry name" value="F-box-like"/>
    <property type="match status" value="1"/>
</dbReference>
<dbReference type="Gene3D" id="3.80.10.10">
    <property type="entry name" value="Ribonuclease Inhibitor"/>
    <property type="match status" value="1"/>
</dbReference>
<dbReference type="SUPFAM" id="SSF52047">
    <property type="entry name" value="RNI-like"/>
    <property type="match status" value="1"/>
</dbReference>
<dbReference type="InterPro" id="IPR036047">
    <property type="entry name" value="F-box-like_dom_sf"/>
</dbReference>
<dbReference type="HOGENOM" id="CLU_018544_14_1_1"/>
<proteinExistence type="predicted"/>
<accession>A0A0C3C9L9</accession>
<dbReference type="EMBL" id="KN831772">
    <property type="protein sequence ID" value="KIM45530.1"/>
    <property type="molecule type" value="Genomic_DNA"/>
</dbReference>
<dbReference type="Gene3D" id="1.20.1280.50">
    <property type="match status" value="1"/>
</dbReference>
<name>A0A0C3C9L9_HEBCY</name>
<protein>
    <recommendedName>
        <fullName evidence="1">F-box domain-containing protein</fullName>
    </recommendedName>
</protein>
<gene>
    <name evidence="2" type="ORF">M413DRAFT_442201</name>
</gene>
<keyword evidence="3" id="KW-1185">Reference proteome</keyword>
<evidence type="ECO:0000313" key="2">
    <source>
        <dbReference type="EMBL" id="KIM45530.1"/>
    </source>
</evidence>
<evidence type="ECO:0000313" key="3">
    <source>
        <dbReference type="Proteomes" id="UP000053424"/>
    </source>
</evidence>
<dbReference type="Proteomes" id="UP000053424">
    <property type="component" value="Unassembled WGS sequence"/>
</dbReference>
<evidence type="ECO:0000259" key="1">
    <source>
        <dbReference type="Pfam" id="PF12937"/>
    </source>
</evidence>
<dbReference type="AlphaFoldDB" id="A0A0C3C9L9"/>
<dbReference type="OrthoDB" id="2901459at2759"/>
<dbReference type="InterPro" id="IPR032675">
    <property type="entry name" value="LRR_dom_sf"/>
</dbReference>
<reference evidence="2 3" key="1">
    <citation type="submission" date="2014-04" db="EMBL/GenBank/DDBJ databases">
        <authorList>
            <consortium name="DOE Joint Genome Institute"/>
            <person name="Kuo A."/>
            <person name="Gay G."/>
            <person name="Dore J."/>
            <person name="Kohler A."/>
            <person name="Nagy L.G."/>
            <person name="Floudas D."/>
            <person name="Copeland A."/>
            <person name="Barry K.W."/>
            <person name="Cichocki N."/>
            <person name="Veneault-Fourrey C."/>
            <person name="LaButti K."/>
            <person name="Lindquist E.A."/>
            <person name="Lipzen A."/>
            <person name="Lundell T."/>
            <person name="Morin E."/>
            <person name="Murat C."/>
            <person name="Sun H."/>
            <person name="Tunlid A."/>
            <person name="Henrissat B."/>
            <person name="Grigoriev I.V."/>
            <person name="Hibbett D.S."/>
            <person name="Martin F."/>
            <person name="Nordberg H.P."/>
            <person name="Cantor M.N."/>
            <person name="Hua S.X."/>
        </authorList>
    </citation>
    <scope>NUCLEOTIDE SEQUENCE [LARGE SCALE GENOMIC DNA]</scope>
    <source>
        <strain evidence="3">h7</strain>
    </source>
</reference>
<dbReference type="InterPro" id="IPR001810">
    <property type="entry name" value="F-box_dom"/>
</dbReference>